<keyword evidence="4" id="KW-1185">Reference proteome</keyword>
<dbReference type="EMBL" id="CP040089">
    <property type="protein sequence ID" value="QGA80304.1"/>
    <property type="molecule type" value="Genomic_DNA"/>
</dbReference>
<dbReference type="RefSeq" id="WP_153550043.1">
    <property type="nucleotide sequence ID" value="NZ_CP040089.1"/>
</dbReference>
<proteinExistence type="predicted"/>
<name>A0A5Q0UFJ8_9ARCH</name>
<accession>A0A5Q0UFJ8</accession>
<sequence>MKQENEEAEGNISRRKFLKKAGLGLAGVGAFSMLPASAVDIKSSDLKFFGTDSNTEFDITDGGPATFDTEVVMNSNADMSSSDTLKLPTVNGDPSNPEEGEIWYDSSA</sequence>
<dbReference type="KEGG" id="ncon:LC1Nh_0403"/>
<evidence type="ECO:0000313" key="3">
    <source>
        <dbReference type="EMBL" id="QGA80304.1"/>
    </source>
</evidence>
<protein>
    <recommendedName>
        <fullName evidence="5">Twin-arginine translocation signal domain-containing protein</fullName>
    </recommendedName>
</protein>
<feature type="transmembrane region" description="Helical" evidence="2">
    <location>
        <begin position="21"/>
        <end position="39"/>
    </location>
</feature>
<evidence type="ECO:0008006" key="5">
    <source>
        <dbReference type="Google" id="ProtNLM"/>
    </source>
</evidence>
<dbReference type="GeneID" id="42364787"/>
<dbReference type="Proteomes" id="UP000377803">
    <property type="component" value="Chromosome"/>
</dbReference>
<dbReference type="InterPro" id="IPR006311">
    <property type="entry name" value="TAT_signal"/>
</dbReference>
<organism evidence="3 4">
    <name type="scientific">Candidatus Nanohalobium constans</name>
    <dbReference type="NCBI Taxonomy" id="2565781"/>
    <lineage>
        <taxon>Archaea</taxon>
        <taxon>Candidatus Nanohalarchaeota</taxon>
        <taxon>Candidatus Nanohalobia</taxon>
        <taxon>Candidatus Nanohalobiales</taxon>
        <taxon>Candidatus Nanohalobiaceae</taxon>
        <taxon>Candidatus Nanohalobium</taxon>
    </lineage>
</organism>
<dbReference type="NCBIfam" id="TIGR01409">
    <property type="entry name" value="TAT_signal_seq"/>
    <property type="match status" value="1"/>
</dbReference>
<keyword evidence="2" id="KW-1133">Transmembrane helix</keyword>
<feature type="region of interest" description="Disordered" evidence="1">
    <location>
        <begin position="78"/>
        <end position="108"/>
    </location>
</feature>
<gene>
    <name evidence="3" type="ORF">LC1Nh_0403</name>
</gene>
<keyword evidence="2" id="KW-0472">Membrane</keyword>
<dbReference type="InterPro" id="IPR019546">
    <property type="entry name" value="TAT_signal_bac_arc"/>
</dbReference>
<evidence type="ECO:0000256" key="2">
    <source>
        <dbReference type="SAM" id="Phobius"/>
    </source>
</evidence>
<reference evidence="4" key="1">
    <citation type="submission" date="2019-05" db="EMBL/GenBank/DDBJ databases">
        <title>Candidatus Nanohalobium constans, a novel model system to study the DPANN nano-sized archaea: genomic and physiological characterization of a nanoarchaeon co-cultured with its chitinotrophic host.</title>
        <authorList>
            <person name="La Cono V."/>
            <person name="Arcadi E."/>
            <person name="Crisafi F."/>
            <person name="Denaro R."/>
            <person name="La Spada G."/>
            <person name="Messina E."/>
            <person name="Smedile F."/>
            <person name="Toshchakov S.V."/>
            <person name="Shevchenko M.A."/>
            <person name="Golyshin P.N."/>
            <person name="Golyshina O.V."/>
            <person name="Ferrer M."/>
            <person name="Rohde M."/>
            <person name="Mushegian A."/>
            <person name="Sorokin D.Y."/>
            <person name="Giuliano L."/>
            <person name="Yakimov M.M."/>
        </authorList>
    </citation>
    <scope>NUCLEOTIDE SEQUENCE [LARGE SCALE GENOMIC DNA]</scope>
    <source>
        <strain evidence="4">LC1Nh</strain>
    </source>
</reference>
<keyword evidence="2" id="KW-0812">Transmembrane</keyword>
<evidence type="ECO:0000313" key="4">
    <source>
        <dbReference type="Proteomes" id="UP000377803"/>
    </source>
</evidence>
<dbReference type="AlphaFoldDB" id="A0A5Q0UFJ8"/>
<evidence type="ECO:0000256" key="1">
    <source>
        <dbReference type="SAM" id="MobiDB-lite"/>
    </source>
</evidence>
<dbReference type="PROSITE" id="PS51318">
    <property type="entry name" value="TAT"/>
    <property type="match status" value="1"/>
</dbReference>